<name>A0ACB6ZGL3_THEGA</name>
<comment type="caution">
    <text evidence="1">The sequence shown here is derived from an EMBL/GenBank/DDBJ whole genome shotgun (WGS) entry which is preliminary data.</text>
</comment>
<evidence type="ECO:0000313" key="1">
    <source>
        <dbReference type="EMBL" id="KAF9648719.1"/>
    </source>
</evidence>
<gene>
    <name evidence="1" type="ORF">BDM02DRAFT_3186936</name>
</gene>
<evidence type="ECO:0000313" key="2">
    <source>
        <dbReference type="Proteomes" id="UP000886501"/>
    </source>
</evidence>
<organism evidence="1 2">
    <name type="scientific">Thelephora ganbajun</name>
    <name type="common">Ganba fungus</name>
    <dbReference type="NCBI Taxonomy" id="370292"/>
    <lineage>
        <taxon>Eukaryota</taxon>
        <taxon>Fungi</taxon>
        <taxon>Dikarya</taxon>
        <taxon>Basidiomycota</taxon>
        <taxon>Agaricomycotina</taxon>
        <taxon>Agaricomycetes</taxon>
        <taxon>Thelephorales</taxon>
        <taxon>Thelephoraceae</taxon>
        <taxon>Thelephora</taxon>
    </lineage>
</organism>
<proteinExistence type="predicted"/>
<reference evidence="1" key="1">
    <citation type="submission" date="2019-10" db="EMBL/GenBank/DDBJ databases">
        <authorList>
            <consortium name="DOE Joint Genome Institute"/>
            <person name="Kuo A."/>
            <person name="Miyauchi S."/>
            <person name="Kiss E."/>
            <person name="Drula E."/>
            <person name="Kohler A."/>
            <person name="Sanchez-Garcia M."/>
            <person name="Andreopoulos B."/>
            <person name="Barry K.W."/>
            <person name="Bonito G."/>
            <person name="Buee M."/>
            <person name="Carver A."/>
            <person name="Chen C."/>
            <person name="Cichocki N."/>
            <person name="Clum A."/>
            <person name="Culley D."/>
            <person name="Crous P.W."/>
            <person name="Fauchery L."/>
            <person name="Girlanda M."/>
            <person name="Hayes R."/>
            <person name="Keri Z."/>
            <person name="Labutti K."/>
            <person name="Lipzen A."/>
            <person name="Lombard V."/>
            <person name="Magnuson J."/>
            <person name="Maillard F."/>
            <person name="Morin E."/>
            <person name="Murat C."/>
            <person name="Nolan M."/>
            <person name="Ohm R."/>
            <person name="Pangilinan J."/>
            <person name="Pereira M."/>
            <person name="Perotto S."/>
            <person name="Peter M."/>
            <person name="Riley R."/>
            <person name="Sitrit Y."/>
            <person name="Stielow B."/>
            <person name="Szollosi G."/>
            <person name="Zifcakova L."/>
            <person name="Stursova M."/>
            <person name="Spatafora J.W."/>
            <person name="Tedersoo L."/>
            <person name="Vaario L.-M."/>
            <person name="Yamada A."/>
            <person name="Yan M."/>
            <person name="Wang P."/>
            <person name="Xu J."/>
            <person name="Bruns T."/>
            <person name="Baldrian P."/>
            <person name="Vilgalys R."/>
            <person name="Henrissat B."/>
            <person name="Grigoriev I.V."/>
            <person name="Hibbett D."/>
            <person name="Nagy L.G."/>
            <person name="Martin F.M."/>
        </authorList>
    </citation>
    <scope>NUCLEOTIDE SEQUENCE</scope>
    <source>
        <strain evidence="1">P2</strain>
    </source>
</reference>
<keyword evidence="2" id="KW-1185">Reference proteome</keyword>
<dbReference type="EMBL" id="MU118009">
    <property type="protein sequence ID" value="KAF9648719.1"/>
    <property type="molecule type" value="Genomic_DNA"/>
</dbReference>
<reference evidence="1" key="2">
    <citation type="journal article" date="2020" name="Nat. Commun.">
        <title>Large-scale genome sequencing of mycorrhizal fungi provides insights into the early evolution of symbiotic traits.</title>
        <authorList>
            <person name="Miyauchi S."/>
            <person name="Kiss E."/>
            <person name="Kuo A."/>
            <person name="Drula E."/>
            <person name="Kohler A."/>
            <person name="Sanchez-Garcia M."/>
            <person name="Morin E."/>
            <person name="Andreopoulos B."/>
            <person name="Barry K.W."/>
            <person name="Bonito G."/>
            <person name="Buee M."/>
            <person name="Carver A."/>
            <person name="Chen C."/>
            <person name="Cichocki N."/>
            <person name="Clum A."/>
            <person name="Culley D."/>
            <person name="Crous P.W."/>
            <person name="Fauchery L."/>
            <person name="Girlanda M."/>
            <person name="Hayes R.D."/>
            <person name="Keri Z."/>
            <person name="LaButti K."/>
            <person name="Lipzen A."/>
            <person name="Lombard V."/>
            <person name="Magnuson J."/>
            <person name="Maillard F."/>
            <person name="Murat C."/>
            <person name="Nolan M."/>
            <person name="Ohm R.A."/>
            <person name="Pangilinan J."/>
            <person name="Pereira M.F."/>
            <person name="Perotto S."/>
            <person name="Peter M."/>
            <person name="Pfister S."/>
            <person name="Riley R."/>
            <person name="Sitrit Y."/>
            <person name="Stielow J.B."/>
            <person name="Szollosi G."/>
            <person name="Zifcakova L."/>
            <person name="Stursova M."/>
            <person name="Spatafora J.W."/>
            <person name="Tedersoo L."/>
            <person name="Vaario L.M."/>
            <person name="Yamada A."/>
            <person name="Yan M."/>
            <person name="Wang P."/>
            <person name="Xu J."/>
            <person name="Bruns T."/>
            <person name="Baldrian P."/>
            <person name="Vilgalys R."/>
            <person name="Dunand C."/>
            <person name="Henrissat B."/>
            <person name="Grigoriev I.V."/>
            <person name="Hibbett D."/>
            <person name="Nagy L.G."/>
            <person name="Martin F.M."/>
        </authorList>
    </citation>
    <scope>NUCLEOTIDE SEQUENCE</scope>
    <source>
        <strain evidence="1">P2</strain>
    </source>
</reference>
<protein>
    <submittedName>
        <fullName evidence="1">UPF0014-domain-containing protein</fullName>
    </submittedName>
</protein>
<accession>A0ACB6ZGL3</accession>
<dbReference type="Proteomes" id="UP000886501">
    <property type="component" value="Unassembled WGS sequence"/>
</dbReference>
<sequence length="311" mass="33998">MDNTPGGEQPLLTWSNVALALSFVAFDAVLSSAYRLGISSSLISAALRCIIQLSVMALVLEKIFKTQDPLGVAGLALLLNLLGTVEIVVNKCKRRHKYIFFSSFIAMLCATAPVSIIGTRFAMSIIPFWTPEQFIPIVGMLSGNSISAIVVSIDYVLKEFVENRDKIEVHLAFGGSRLEACRPVAKQALRLALTPMISQMSVIGMISIPGTMTGSILGGAPVAQAARLQMVLMFLISSVVVLSSIVATGSALMIVIDQDHRIRMDRIDSSKFILWKYKERLFEKLGEFGSSVLDRVRDPLHKRGQIRLGEQ</sequence>